<keyword evidence="1" id="KW-1133">Transmembrane helix</keyword>
<comment type="caution">
    <text evidence="2">The sequence shown here is derived from an EMBL/GenBank/DDBJ whole genome shotgun (WGS) entry which is preliminary data.</text>
</comment>
<keyword evidence="1" id="KW-0812">Transmembrane</keyword>
<sequence length="191" mass="21893">MRRAYWTLDWYDAHIVAQMLHHEGIDAWVFNDNIVRTDWMQAIAYGGYRVMIDDGELADAQKHIDDYLHGKRRLAAADDDLDLCPNCGGHAVRDNAVPRRLLFIWFFLSFLSVPVFVAIAVAHYASSLSHIDIVGTVALSTAVFFLLTAVLPPLYSAFRLKWQYRCDNCAHRWQSPPQERWSILRDRASGA</sequence>
<protein>
    <recommendedName>
        <fullName evidence="3">DUF2007 domain-containing protein</fullName>
    </recommendedName>
</protein>
<keyword evidence="1" id="KW-0472">Membrane</keyword>
<evidence type="ECO:0000313" key="2">
    <source>
        <dbReference type="EMBL" id="GAH35286.1"/>
    </source>
</evidence>
<name>X1EPF1_9ZZZZ</name>
<evidence type="ECO:0008006" key="3">
    <source>
        <dbReference type="Google" id="ProtNLM"/>
    </source>
</evidence>
<reference evidence="2" key="1">
    <citation type="journal article" date="2014" name="Front. Microbiol.">
        <title>High frequency of phylogenetically diverse reductive dehalogenase-homologous genes in deep subseafloor sedimentary metagenomes.</title>
        <authorList>
            <person name="Kawai M."/>
            <person name="Futagami T."/>
            <person name="Toyoda A."/>
            <person name="Takaki Y."/>
            <person name="Nishi S."/>
            <person name="Hori S."/>
            <person name="Arai W."/>
            <person name="Tsubouchi T."/>
            <person name="Morono Y."/>
            <person name="Uchiyama I."/>
            <person name="Ito T."/>
            <person name="Fujiyama A."/>
            <person name="Inagaki F."/>
            <person name="Takami H."/>
        </authorList>
    </citation>
    <scope>NUCLEOTIDE SEQUENCE</scope>
    <source>
        <strain evidence="2">Expedition CK06-06</strain>
    </source>
</reference>
<accession>X1EPF1</accession>
<proteinExistence type="predicted"/>
<organism evidence="2">
    <name type="scientific">marine sediment metagenome</name>
    <dbReference type="NCBI Taxonomy" id="412755"/>
    <lineage>
        <taxon>unclassified sequences</taxon>
        <taxon>metagenomes</taxon>
        <taxon>ecological metagenomes</taxon>
    </lineage>
</organism>
<feature type="transmembrane region" description="Helical" evidence="1">
    <location>
        <begin position="131"/>
        <end position="155"/>
    </location>
</feature>
<dbReference type="AlphaFoldDB" id="X1EPF1"/>
<gene>
    <name evidence="2" type="ORF">S03H2_22257</name>
</gene>
<dbReference type="EMBL" id="BARU01011957">
    <property type="protein sequence ID" value="GAH35286.1"/>
    <property type="molecule type" value="Genomic_DNA"/>
</dbReference>
<feature type="transmembrane region" description="Helical" evidence="1">
    <location>
        <begin position="102"/>
        <end position="125"/>
    </location>
</feature>
<evidence type="ECO:0000256" key="1">
    <source>
        <dbReference type="SAM" id="Phobius"/>
    </source>
</evidence>